<name>A0A8X6UFT9_NEPPI</name>
<reference evidence="1" key="1">
    <citation type="submission" date="2020-08" db="EMBL/GenBank/DDBJ databases">
        <title>Multicomponent nature underlies the extraordinary mechanical properties of spider dragline silk.</title>
        <authorList>
            <person name="Kono N."/>
            <person name="Nakamura H."/>
            <person name="Mori M."/>
            <person name="Yoshida Y."/>
            <person name="Ohtoshi R."/>
            <person name="Malay A.D."/>
            <person name="Moran D.A.P."/>
            <person name="Tomita M."/>
            <person name="Numata K."/>
            <person name="Arakawa K."/>
        </authorList>
    </citation>
    <scope>NUCLEOTIDE SEQUENCE</scope>
</reference>
<dbReference type="Proteomes" id="UP000887013">
    <property type="component" value="Unassembled WGS sequence"/>
</dbReference>
<keyword evidence="2" id="KW-1185">Reference proteome</keyword>
<gene>
    <name evidence="1" type="ORF">NPIL_377341</name>
</gene>
<evidence type="ECO:0000313" key="1">
    <source>
        <dbReference type="EMBL" id="GFU09980.1"/>
    </source>
</evidence>
<comment type="caution">
    <text evidence="1">The sequence shown here is derived from an EMBL/GenBank/DDBJ whole genome shotgun (WGS) entry which is preliminary data.</text>
</comment>
<protein>
    <submittedName>
        <fullName evidence="1">Uncharacterized protein</fullName>
    </submittedName>
</protein>
<proteinExistence type="predicted"/>
<dbReference type="AlphaFoldDB" id="A0A8X6UFT9"/>
<sequence>MMGMISKPTASSSVDHDEFGSARFQTGSRFPGFLDTRWFGSIGYQIIRIVNQWVGGGRGVTLRNISRFSYQLWFTERMIVEGRWAIVR</sequence>
<dbReference type="EMBL" id="BMAW01078195">
    <property type="protein sequence ID" value="GFU09980.1"/>
    <property type="molecule type" value="Genomic_DNA"/>
</dbReference>
<accession>A0A8X6UFT9</accession>
<evidence type="ECO:0000313" key="2">
    <source>
        <dbReference type="Proteomes" id="UP000887013"/>
    </source>
</evidence>
<organism evidence="1 2">
    <name type="scientific">Nephila pilipes</name>
    <name type="common">Giant wood spider</name>
    <name type="synonym">Nephila maculata</name>
    <dbReference type="NCBI Taxonomy" id="299642"/>
    <lineage>
        <taxon>Eukaryota</taxon>
        <taxon>Metazoa</taxon>
        <taxon>Ecdysozoa</taxon>
        <taxon>Arthropoda</taxon>
        <taxon>Chelicerata</taxon>
        <taxon>Arachnida</taxon>
        <taxon>Araneae</taxon>
        <taxon>Araneomorphae</taxon>
        <taxon>Entelegynae</taxon>
        <taxon>Araneoidea</taxon>
        <taxon>Nephilidae</taxon>
        <taxon>Nephila</taxon>
    </lineage>
</organism>